<reference evidence="10 11" key="1">
    <citation type="submission" date="2016-10" db="EMBL/GenBank/DDBJ databases">
        <authorList>
            <person name="de Groot N.N."/>
        </authorList>
    </citation>
    <scope>NUCLEOTIDE SEQUENCE [LARGE SCALE GENOMIC DNA]</scope>
    <source>
        <strain evidence="11">P4B,CCM 7963,CECT 7998,DSM 25260,IBRC-M 10614,KCTC 13821</strain>
    </source>
</reference>
<dbReference type="Gene3D" id="1.20.272.10">
    <property type="match status" value="1"/>
</dbReference>
<dbReference type="Proteomes" id="UP000199017">
    <property type="component" value="Unassembled WGS sequence"/>
</dbReference>
<dbReference type="EMBL" id="FNDU01000016">
    <property type="protein sequence ID" value="SDI96841.1"/>
    <property type="molecule type" value="Genomic_DNA"/>
</dbReference>
<dbReference type="Pfam" id="PF09115">
    <property type="entry name" value="DNApol3-delta_C"/>
    <property type="match status" value="1"/>
</dbReference>
<dbReference type="NCBIfam" id="NF005972">
    <property type="entry name" value="PRK08058.1"/>
    <property type="match status" value="1"/>
</dbReference>
<evidence type="ECO:0000256" key="7">
    <source>
        <dbReference type="ARBA" id="ARBA00049244"/>
    </source>
</evidence>
<dbReference type="GO" id="GO:0009360">
    <property type="term" value="C:DNA polymerase III complex"/>
    <property type="evidence" value="ECO:0007669"/>
    <property type="project" value="InterPro"/>
</dbReference>
<dbReference type="FunFam" id="3.40.50.300:FF:001255">
    <property type="entry name" value="DNA polymerase III subunit delta"/>
    <property type="match status" value="1"/>
</dbReference>
<dbReference type="EC" id="2.7.7.7" evidence="1"/>
<keyword evidence="5" id="KW-0235">DNA replication</keyword>
<dbReference type="NCBIfam" id="TIGR00678">
    <property type="entry name" value="holB"/>
    <property type="match status" value="1"/>
</dbReference>
<keyword evidence="6" id="KW-0239">DNA-directed DNA polymerase</keyword>
<dbReference type="SUPFAM" id="SSF52540">
    <property type="entry name" value="P-loop containing nucleoside triphosphate hydrolases"/>
    <property type="match status" value="1"/>
</dbReference>
<dbReference type="STRING" id="930129.SAMN05216352_11656"/>
<evidence type="ECO:0000256" key="6">
    <source>
        <dbReference type="ARBA" id="ARBA00022932"/>
    </source>
</evidence>
<evidence type="ECO:0000256" key="8">
    <source>
        <dbReference type="SAM" id="Coils"/>
    </source>
</evidence>
<comment type="catalytic activity">
    <reaction evidence="7">
        <text>DNA(n) + a 2'-deoxyribonucleoside 5'-triphosphate = DNA(n+1) + diphosphate</text>
        <dbReference type="Rhea" id="RHEA:22508"/>
        <dbReference type="Rhea" id="RHEA-COMP:17339"/>
        <dbReference type="Rhea" id="RHEA-COMP:17340"/>
        <dbReference type="ChEBI" id="CHEBI:33019"/>
        <dbReference type="ChEBI" id="CHEBI:61560"/>
        <dbReference type="ChEBI" id="CHEBI:173112"/>
        <dbReference type="EC" id="2.7.7.7"/>
    </reaction>
</comment>
<evidence type="ECO:0000256" key="4">
    <source>
        <dbReference type="ARBA" id="ARBA00022695"/>
    </source>
</evidence>
<dbReference type="GO" id="GO:0003677">
    <property type="term" value="F:DNA binding"/>
    <property type="evidence" value="ECO:0007669"/>
    <property type="project" value="InterPro"/>
</dbReference>
<dbReference type="GO" id="GO:0006261">
    <property type="term" value="P:DNA-templated DNA replication"/>
    <property type="evidence" value="ECO:0007669"/>
    <property type="project" value="TreeGrafter"/>
</dbReference>
<evidence type="ECO:0000256" key="5">
    <source>
        <dbReference type="ARBA" id="ARBA00022705"/>
    </source>
</evidence>
<feature type="coiled-coil region" evidence="8">
    <location>
        <begin position="286"/>
        <end position="314"/>
    </location>
</feature>
<keyword evidence="11" id="KW-1185">Reference proteome</keyword>
<dbReference type="GO" id="GO:0008408">
    <property type="term" value="F:3'-5' exonuclease activity"/>
    <property type="evidence" value="ECO:0007669"/>
    <property type="project" value="InterPro"/>
</dbReference>
<protein>
    <recommendedName>
        <fullName evidence="2">DNA polymerase III subunit delta'</fullName>
        <ecNumber evidence="1">2.7.7.7</ecNumber>
    </recommendedName>
</protein>
<keyword evidence="3" id="KW-0808">Transferase</keyword>
<dbReference type="OrthoDB" id="9810148at2"/>
<evidence type="ECO:0000256" key="3">
    <source>
        <dbReference type="ARBA" id="ARBA00022679"/>
    </source>
</evidence>
<dbReference type="PANTHER" id="PTHR11669">
    <property type="entry name" value="REPLICATION FACTOR C / DNA POLYMERASE III GAMMA-TAU SUBUNIT"/>
    <property type="match status" value="1"/>
</dbReference>
<keyword evidence="8" id="KW-0175">Coiled coil</keyword>
<organism evidence="10 11">
    <name type="scientific">Alteribacillus bidgolensis</name>
    <dbReference type="NCBI Taxonomy" id="930129"/>
    <lineage>
        <taxon>Bacteria</taxon>
        <taxon>Bacillati</taxon>
        <taxon>Bacillota</taxon>
        <taxon>Bacilli</taxon>
        <taxon>Bacillales</taxon>
        <taxon>Bacillaceae</taxon>
        <taxon>Alteribacillus</taxon>
    </lineage>
</organism>
<dbReference type="InterPro" id="IPR050238">
    <property type="entry name" value="DNA_Rep/Repair_Clamp_Loader"/>
</dbReference>
<accession>A0A1G8PWI9</accession>
<evidence type="ECO:0000256" key="1">
    <source>
        <dbReference type="ARBA" id="ARBA00012417"/>
    </source>
</evidence>
<sequence length="328" mass="37631">MNWEELKNDQPTVMTMLERSMEKERLAHAYIFEGMRGAGKKAAAVLLAKSLFCQQKTNVAPCGNCTQCRRIEHSNHPDVMVVEPEGASIKKAQVESLQKEFTYKGMEAGLKVYIVNEADKMTASAANSLLKFLEEPESPTLALLLTENTHFMLDTIISRAQKITFAPPPLKKRETIFKETGFSEAAASLLARFPDNIAEEYAEEKKDWIVHGRNLVIQLIDEVQHRPQQMLLTLQEKWLAHFTDRKEQDIGLDLLLFWYRDLLAVKHEKDNLAYPDKADKLKQDALRMSEREVAKQLQRILEAKRRLRANVNAQLLMEQLLLRLQEGS</sequence>
<evidence type="ECO:0000256" key="2">
    <source>
        <dbReference type="ARBA" id="ARBA00014363"/>
    </source>
</evidence>
<feature type="domain" description="DNA polymerase III delta subunit C-terminal" evidence="9">
    <location>
        <begin position="245"/>
        <end position="325"/>
    </location>
</feature>
<gene>
    <name evidence="10" type="ORF">SAMN05216352_11656</name>
</gene>
<dbReference type="GO" id="GO:0003887">
    <property type="term" value="F:DNA-directed DNA polymerase activity"/>
    <property type="evidence" value="ECO:0007669"/>
    <property type="project" value="UniProtKB-KW"/>
</dbReference>
<dbReference type="AlphaFoldDB" id="A0A1G8PWI9"/>
<keyword evidence="4" id="KW-0548">Nucleotidyltransferase</keyword>
<evidence type="ECO:0000259" key="9">
    <source>
        <dbReference type="Pfam" id="PF09115"/>
    </source>
</evidence>
<dbReference type="Gene3D" id="3.40.50.300">
    <property type="entry name" value="P-loop containing nucleotide triphosphate hydrolases"/>
    <property type="match status" value="1"/>
</dbReference>
<dbReference type="InterPro" id="IPR015199">
    <property type="entry name" value="DNA_pol_III_delta_C"/>
</dbReference>
<dbReference type="RefSeq" id="WP_091587544.1">
    <property type="nucleotide sequence ID" value="NZ_FNDU01000016.1"/>
</dbReference>
<evidence type="ECO:0000313" key="11">
    <source>
        <dbReference type="Proteomes" id="UP000199017"/>
    </source>
</evidence>
<dbReference type="InterPro" id="IPR004622">
    <property type="entry name" value="DNA_pol_HolB"/>
</dbReference>
<dbReference type="Pfam" id="PF13177">
    <property type="entry name" value="DNA_pol3_delta2"/>
    <property type="match status" value="1"/>
</dbReference>
<name>A0A1G8PWI9_9BACI</name>
<dbReference type="InterPro" id="IPR027417">
    <property type="entry name" value="P-loop_NTPase"/>
</dbReference>
<evidence type="ECO:0000313" key="10">
    <source>
        <dbReference type="EMBL" id="SDI96841.1"/>
    </source>
</evidence>
<proteinExistence type="predicted"/>
<dbReference type="PANTHER" id="PTHR11669:SF8">
    <property type="entry name" value="DNA POLYMERASE III SUBUNIT DELTA"/>
    <property type="match status" value="1"/>
</dbReference>